<feature type="transmembrane region" description="Helical" evidence="1">
    <location>
        <begin position="238"/>
        <end position="259"/>
    </location>
</feature>
<feature type="transmembrane region" description="Helical" evidence="1">
    <location>
        <begin position="102"/>
        <end position="125"/>
    </location>
</feature>
<evidence type="ECO:0000313" key="3">
    <source>
        <dbReference type="Proteomes" id="UP000652013"/>
    </source>
</evidence>
<sequence>MSAPVAELTRRLPDGGADIVDVHDAAAALTALGVTDHTARARYGLPSLHALSRALLAHLARGRWAPLRPRPHPGPAALAARWAGPAAALVASWPVVRPLGAPAAAALLLVAAPAGTGLGFAAAAVRARAGRAAAARLLAGGFAVAGALWCLASLRFGGTAAGLVALAGVAALTAAPVLGGVAELLRWGVPLSVLAAVQLTPARLDDGTAARVAAAALVLAAARLLAPAAAAPREPAGAWRTALAHGLGGLAAAAAAVWLWRTFGWVAAVPLLAAVPAADALAGWHAAQRARARAAAESVRAYRRRLRRLAVTTAAGLLPLPAVGGALFAAAHRTARDAVLALSAGCLLGGVLTVAAVLAARGRPLLGTTVAAAAPLAASGAYPHLALAAATAAGLLLTLRRGRPA</sequence>
<feature type="transmembrane region" description="Helical" evidence="1">
    <location>
        <begin position="160"/>
        <end position="177"/>
    </location>
</feature>
<feature type="transmembrane region" description="Helical" evidence="1">
    <location>
        <begin position="308"/>
        <end position="332"/>
    </location>
</feature>
<feature type="transmembrane region" description="Helical" evidence="1">
    <location>
        <begin position="381"/>
        <end position="399"/>
    </location>
</feature>
<evidence type="ECO:0000313" key="2">
    <source>
        <dbReference type="EMBL" id="GIJ01447.1"/>
    </source>
</evidence>
<feature type="transmembrane region" description="Helical" evidence="1">
    <location>
        <begin position="137"/>
        <end position="154"/>
    </location>
</feature>
<dbReference type="AlphaFoldDB" id="A0A8J3Y4Q2"/>
<dbReference type="Proteomes" id="UP000652013">
    <property type="component" value="Unassembled WGS sequence"/>
</dbReference>
<protein>
    <recommendedName>
        <fullName evidence="4">Integral membrane protein</fullName>
    </recommendedName>
</protein>
<evidence type="ECO:0000256" key="1">
    <source>
        <dbReference type="SAM" id="Phobius"/>
    </source>
</evidence>
<evidence type="ECO:0008006" key="4">
    <source>
        <dbReference type="Google" id="ProtNLM"/>
    </source>
</evidence>
<keyword evidence="3" id="KW-1185">Reference proteome</keyword>
<accession>A0A8J3Y4Q2</accession>
<reference evidence="2" key="1">
    <citation type="submission" date="2021-01" db="EMBL/GenBank/DDBJ databases">
        <title>Whole genome shotgun sequence of Spirilliplanes yamanashiensis NBRC 15828.</title>
        <authorList>
            <person name="Komaki H."/>
            <person name="Tamura T."/>
        </authorList>
    </citation>
    <scope>NUCLEOTIDE SEQUENCE</scope>
    <source>
        <strain evidence="2">NBRC 15828</strain>
    </source>
</reference>
<dbReference type="RefSeq" id="WP_203936775.1">
    <property type="nucleotide sequence ID" value="NZ_BAAAGJ010000005.1"/>
</dbReference>
<gene>
    <name evidence="2" type="ORF">Sya03_07990</name>
</gene>
<keyword evidence="1" id="KW-0812">Transmembrane</keyword>
<feature type="transmembrane region" description="Helical" evidence="1">
    <location>
        <begin position="338"/>
        <end position="360"/>
    </location>
</feature>
<keyword evidence="1" id="KW-0472">Membrane</keyword>
<proteinExistence type="predicted"/>
<comment type="caution">
    <text evidence="2">The sequence shown here is derived from an EMBL/GenBank/DDBJ whole genome shotgun (WGS) entry which is preliminary data.</text>
</comment>
<organism evidence="2 3">
    <name type="scientific">Spirilliplanes yamanashiensis</name>
    <dbReference type="NCBI Taxonomy" id="42233"/>
    <lineage>
        <taxon>Bacteria</taxon>
        <taxon>Bacillati</taxon>
        <taxon>Actinomycetota</taxon>
        <taxon>Actinomycetes</taxon>
        <taxon>Micromonosporales</taxon>
        <taxon>Micromonosporaceae</taxon>
        <taxon>Spirilliplanes</taxon>
    </lineage>
</organism>
<feature type="transmembrane region" description="Helical" evidence="1">
    <location>
        <begin position="265"/>
        <end position="287"/>
    </location>
</feature>
<keyword evidence="1" id="KW-1133">Transmembrane helix</keyword>
<name>A0A8J3Y4Q2_9ACTN</name>
<feature type="transmembrane region" description="Helical" evidence="1">
    <location>
        <begin position="208"/>
        <end position="226"/>
    </location>
</feature>
<dbReference type="EMBL" id="BOOY01000004">
    <property type="protein sequence ID" value="GIJ01447.1"/>
    <property type="molecule type" value="Genomic_DNA"/>
</dbReference>